<dbReference type="PANTHER" id="PTHR44858:SF1">
    <property type="entry name" value="UDP-N-ACETYLGLUCOSAMINE--PEPTIDE N-ACETYLGLUCOSAMINYLTRANSFERASE SPINDLY-RELATED"/>
    <property type="match status" value="1"/>
</dbReference>
<accession>A0A7C4ELV4</accession>
<keyword evidence="2 3" id="KW-0802">TPR repeat</keyword>
<dbReference type="InterPro" id="IPR050498">
    <property type="entry name" value="Ycf3"/>
</dbReference>
<comment type="caution">
    <text evidence="4">The sequence shown here is derived from an EMBL/GenBank/DDBJ whole genome shotgun (WGS) entry which is preliminary data.</text>
</comment>
<reference evidence="4" key="1">
    <citation type="journal article" date="2020" name="mSystems">
        <title>Genome- and Community-Level Interaction Insights into Carbon Utilization and Element Cycling Functions of Hydrothermarchaeota in Hydrothermal Sediment.</title>
        <authorList>
            <person name="Zhou Z."/>
            <person name="Liu Y."/>
            <person name="Xu W."/>
            <person name="Pan J."/>
            <person name="Luo Z.H."/>
            <person name="Li M."/>
        </authorList>
    </citation>
    <scope>NUCLEOTIDE SEQUENCE [LARGE SCALE GENOMIC DNA]</scope>
    <source>
        <strain evidence="4">SpSt-788</strain>
    </source>
</reference>
<dbReference type="EMBL" id="DTHO01000057">
    <property type="protein sequence ID" value="HGG99825.1"/>
    <property type="molecule type" value="Genomic_DNA"/>
</dbReference>
<dbReference type="InterPro" id="IPR013105">
    <property type="entry name" value="TPR_2"/>
</dbReference>
<keyword evidence="1" id="KW-0677">Repeat</keyword>
<dbReference type="AlphaFoldDB" id="A0A7C4ELV4"/>
<evidence type="ECO:0000256" key="1">
    <source>
        <dbReference type="ARBA" id="ARBA00022737"/>
    </source>
</evidence>
<dbReference type="SUPFAM" id="SSF48452">
    <property type="entry name" value="TPR-like"/>
    <property type="match status" value="1"/>
</dbReference>
<dbReference type="InterPro" id="IPR011990">
    <property type="entry name" value="TPR-like_helical_dom_sf"/>
</dbReference>
<dbReference type="PROSITE" id="PS50293">
    <property type="entry name" value="TPR_REGION"/>
    <property type="match status" value="2"/>
</dbReference>
<evidence type="ECO:0000313" key="4">
    <source>
        <dbReference type="EMBL" id="HGG99825.1"/>
    </source>
</evidence>
<dbReference type="Gene3D" id="1.25.40.10">
    <property type="entry name" value="Tetratricopeptide repeat domain"/>
    <property type="match status" value="2"/>
</dbReference>
<evidence type="ECO:0000256" key="2">
    <source>
        <dbReference type="ARBA" id="ARBA00022803"/>
    </source>
</evidence>
<dbReference type="Pfam" id="PF13414">
    <property type="entry name" value="TPR_11"/>
    <property type="match status" value="1"/>
</dbReference>
<dbReference type="PANTHER" id="PTHR44858">
    <property type="entry name" value="TETRATRICOPEPTIDE REPEAT PROTEIN 6"/>
    <property type="match status" value="1"/>
</dbReference>
<name>A0A7C4ELV4_9BACT</name>
<evidence type="ECO:0000256" key="3">
    <source>
        <dbReference type="PROSITE-ProRule" id="PRU00339"/>
    </source>
</evidence>
<dbReference type="Pfam" id="PF07719">
    <property type="entry name" value="TPR_2"/>
    <property type="match status" value="1"/>
</dbReference>
<dbReference type="PROSITE" id="PS50005">
    <property type="entry name" value="TPR"/>
    <property type="match status" value="2"/>
</dbReference>
<feature type="repeat" description="TPR" evidence="3">
    <location>
        <begin position="75"/>
        <end position="108"/>
    </location>
</feature>
<organism evidence="4">
    <name type="scientific">Thermodesulfovibrio aggregans</name>
    <dbReference type="NCBI Taxonomy" id="86166"/>
    <lineage>
        <taxon>Bacteria</taxon>
        <taxon>Pseudomonadati</taxon>
        <taxon>Nitrospirota</taxon>
        <taxon>Thermodesulfovibrionia</taxon>
        <taxon>Thermodesulfovibrionales</taxon>
        <taxon>Thermodesulfovibrionaceae</taxon>
        <taxon>Thermodesulfovibrio</taxon>
    </lineage>
</organism>
<gene>
    <name evidence="4" type="ORF">ENV75_05195</name>
</gene>
<protein>
    <submittedName>
        <fullName evidence="4">Tetratricopeptide repeat protein</fullName>
    </submittedName>
</protein>
<proteinExistence type="predicted"/>
<dbReference type="InterPro" id="IPR019734">
    <property type="entry name" value="TPR_rpt"/>
</dbReference>
<dbReference type="SMART" id="SM00028">
    <property type="entry name" value="TPR"/>
    <property type="match status" value="4"/>
</dbReference>
<sequence>MEREITFEEKLEEANLLLRYREYEEACKIYNELLKENQSSPELYNNYGLALFYLDRFDEALEKFKKAIEINNSFALPYSNIGLIYLNREEYDRAEEFFLKALNIDPKNPETHYNIAVTYYRMGKKKDALKHYEYFMSFCGQDYGNLKESVRKIISQIKDSLQLAEGSQV</sequence>
<feature type="repeat" description="TPR" evidence="3">
    <location>
        <begin position="41"/>
        <end position="74"/>
    </location>
</feature>